<dbReference type="GO" id="GO:0006631">
    <property type="term" value="P:fatty acid metabolic process"/>
    <property type="evidence" value="ECO:0007669"/>
    <property type="project" value="UniProtKB-KW"/>
</dbReference>
<evidence type="ECO:0000259" key="5">
    <source>
        <dbReference type="Pfam" id="PF13193"/>
    </source>
</evidence>
<feature type="domain" description="AMP-binding enzyme C-terminal" evidence="5">
    <location>
        <begin position="56"/>
        <end position="130"/>
    </location>
</feature>
<dbReference type="FunFam" id="3.30.300.30:FF:000008">
    <property type="entry name" value="2,3-dihydroxybenzoate-AMP ligase"/>
    <property type="match status" value="1"/>
</dbReference>
<dbReference type="SUPFAM" id="SSF56801">
    <property type="entry name" value="Acetyl-CoA synthetase-like"/>
    <property type="match status" value="1"/>
</dbReference>
<reference evidence="6 7" key="1">
    <citation type="submission" date="2018-12" db="EMBL/GenBank/DDBJ databases">
        <authorList>
            <consortium name="Pathogen Informatics"/>
        </authorList>
    </citation>
    <scope>NUCLEOTIDE SEQUENCE [LARGE SCALE GENOMIC DNA]</scope>
    <source>
        <strain evidence="6 7">NCTC9695</strain>
    </source>
</reference>
<accession>A0A447T7L2</accession>
<proteinExistence type="inferred from homology"/>
<dbReference type="InterPro" id="IPR025110">
    <property type="entry name" value="AMP-bd_C"/>
</dbReference>
<dbReference type="InterPro" id="IPR045851">
    <property type="entry name" value="AMP-bd_C_sf"/>
</dbReference>
<keyword evidence="2 6" id="KW-0436">Ligase</keyword>
<protein>
    <submittedName>
        <fullName evidence="6">Short-chain-fatty-acid--CoA ligase</fullName>
        <ecNumber evidence="6">6.2.1.-</ecNumber>
    </submittedName>
</protein>
<name>A0A447T7L2_CHRVL</name>
<dbReference type="InterPro" id="IPR042099">
    <property type="entry name" value="ANL_N_sf"/>
</dbReference>
<keyword evidence="4" id="KW-0443">Lipid metabolism</keyword>
<organism evidence="6 7">
    <name type="scientific">Chromobacterium violaceum</name>
    <dbReference type="NCBI Taxonomy" id="536"/>
    <lineage>
        <taxon>Bacteria</taxon>
        <taxon>Pseudomonadati</taxon>
        <taxon>Pseudomonadota</taxon>
        <taxon>Betaproteobacteria</taxon>
        <taxon>Neisseriales</taxon>
        <taxon>Chromobacteriaceae</taxon>
        <taxon>Chromobacterium</taxon>
    </lineage>
</organism>
<evidence type="ECO:0000256" key="2">
    <source>
        <dbReference type="ARBA" id="ARBA00022598"/>
    </source>
</evidence>
<sequence>MLSQYFKRELDANHSADGWFHTGDVVTIDADGYMRITDRTKDVIKSGGEWISSIDLENILVGHPAVAEAAAIAVPHPKWDERPLMVVTLKPGARATREELLAYFDGKIAKWWTPNDIAFVDELPHTATGKLLKMKLREQFRDHRWPE</sequence>
<evidence type="ECO:0000256" key="3">
    <source>
        <dbReference type="ARBA" id="ARBA00022832"/>
    </source>
</evidence>
<dbReference type="AlphaFoldDB" id="A0A447T7L2"/>
<dbReference type="Gene3D" id="3.40.50.12780">
    <property type="entry name" value="N-terminal domain of ligase-like"/>
    <property type="match status" value="1"/>
</dbReference>
<dbReference type="PANTHER" id="PTHR43859:SF4">
    <property type="entry name" value="BUTANOATE--COA LIGASE AAE1-RELATED"/>
    <property type="match status" value="1"/>
</dbReference>
<gene>
    <name evidence="6" type="primary">fadK</name>
    <name evidence="6" type="ORF">NCTC9695_01248</name>
</gene>
<dbReference type="PANTHER" id="PTHR43859">
    <property type="entry name" value="ACYL-ACTIVATING ENZYME"/>
    <property type="match status" value="1"/>
</dbReference>
<dbReference type="Pfam" id="PF13193">
    <property type="entry name" value="AMP-binding_C"/>
    <property type="match status" value="1"/>
</dbReference>
<evidence type="ECO:0000256" key="1">
    <source>
        <dbReference type="ARBA" id="ARBA00006432"/>
    </source>
</evidence>
<dbReference type="Gene3D" id="3.30.300.30">
    <property type="match status" value="1"/>
</dbReference>
<evidence type="ECO:0000313" key="7">
    <source>
        <dbReference type="Proteomes" id="UP000275777"/>
    </source>
</evidence>
<evidence type="ECO:0000313" key="6">
    <source>
        <dbReference type="EMBL" id="VEB40845.1"/>
    </source>
</evidence>
<keyword evidence="3" id="KW-0276">Fatty acid metabolism</keyword>
<dbReference type="EMBL" id="LR134182">
    <property type="protein sequence ID" value="VEB40845.1"/>
    <property type="molecule type" value="Genomic_DNA"/>
</dbReference>
<evidence type="ECO:0000256" key="4">
    <source>
        <dbReference type="ARBA" id="ARBA00023098"/>
    </source>
</evidence>
<dbReference type="Proteomes" id="UP000275777">
    <property type="component" value="Chromosome"/>
</dbReference>
<comment type="similarity">
    <text evidence="1">Belongs to the ATP-dependent AMP-binding enzyme family.</text>
</comment>
<dbReference type="GO" id="GO:0016874">
    <property type="term" value="F:ligase activity"/>
    <property type="evidence" value="ECO:0007669"/>
    <property type="project" value="UniProtKB-KW"/>
</dbReference>
<dbReference type="EC" id="6.2.1.-" evidence="6"/>